<dbReference type="RefSeq" id="WP_253863241.1">
    <property type="nucleotide sequence ID" value="NZ_BAAALN010000005.1"/>
</dbReference>
<dbReference type="EMBL" id="BAAALN010000005">
    <property type="protein sequence ID" value="GAA1236230.1"/>
    <property type="molecule type" value="Genomic_DNA"/>
</dbReference>
<evidence type="ECO:0000313" key="2">
    <source>
        <dbReference type="EMBL" id="GAA1236230.1"/>
    </source>
</evidence>
<accession>A0ABN1W596</accession>
<keyword evidence="3" id="KW-1185">Reference proteome</keyword>
<dbReference type="Proteomes" id="UP001500653">
    <property type="component" value="Unassembled WGS sequence"/>
</dbReference>
<organism evidence="2 3">
    <name type="scientific">Prauserella halophila</name>
    <dbReference type="NCBI Taxonomy" id="185641"/>
    <lineage>
        <taxon>Bacteria</taxon>
        <taxon>Bacillati</taxon>
        <taxon>Actinomycetota</taxon>
        <taxon>Actinomycetes</taxon>
        <taxon>Pseudonocardiales</taxon>
        <taxon>Pseudonocardiaceae</taxon>
        <taxon>Prauserella</taxon>
    </lineage>
</organism>
<dbReference type="SUPFAM" id="SSF140459">
    <property type="entry name" value="PE/PPE dimer-like"/>
    <property type="match status" value="1"/>
</dbReference>
<evidence type="ECO:0000256" key="1">
    <source>
        <dbReference type="SAM" id="MobiDB-lite"/>
    </source>
</evidence>
<feature type="compositionally biased region" description="Low complexity" evidence="1">
    <location>
        <begin position="436"/>
        <end position="447"/>
    </location>
</feature>
<feature type="compositionally biased region" description="Gly residues" evidence="1">
    <location>
        <begin position="1"/>
        <end position="18"/>
    </location>
</feature>
<evidence type="ECO:0008006" key="4">
    <source>
        <dbReference type="Google" id="ProtNLM"/>
    </source>
</evidence>
<sequence length="501" mass="49279">MSQPGDGGQDGNGGGQDGGYADLAPGQREGTYYLEGAVEHGSLGPFGHFVAQMRARGMNEQQIKELAPDAEVLDGLSGSDQNYQGHQHAEMKGFVTTKLDPAQVNQMSETFSKVKNVLERLSQRTNESVGKARHEWEGDAAESAFGYFGQMSTWAESNATNAQLASETTYAQSEASQTAKNTMPEPVETGGLMKDFGSALKDNPADPMGAFNKAVETREKADEAHQQAVQVMNTYDQNLYQAASKQPAFSEPPTFTAGSGDRAGIGHSTDVISVPGGDTTNTSGFTGGPTPGGPTGGGPVTGGGPTGGYNAPSGVGSGAAPTPVAGQGPSTGAGQLPGTGPQGNNPVGPRVPAAGGGSGFGGMGPGAVGPMSGGTAGGGQTPYNSKLGGRAGSAGFGPTGGGSAAGAAKSMPGTGSTPGAGPASGAKGITGGTGTAPGAAAAASGSNSAGGRGGMMGGAGAGKGQQGSDEEEHQRPSWLVEADPDSLFGTDARTAPPVIGE</sequence>
<protein>
    <recommendedName>
        <fullName evidence="4">PPE family protein</fullName>
    </recommendedName>
</protein>
<evidence type="ECO:0000313" key="3">
    <source>
        <dbReference type="Proteomes" id="UP001500653"/>
    </source>
</evidence>
<feature type="compositionally biased region" description="Gly residues" evidence="1">
    <location>
        <begin position="329"/>
        <end position="341"/>
    </location>
</feature>
<feature type="compositionally biased region" description="Gly residues" evidence="1">
    <location>
        <begin position="285"/>
        <end position="307"/>
    </location>
</feature>
<proteinExistence type="predicted"/>
<comment type="caution">
    <text evidence="2">The sequence shown here is derived from an EMBL/GenBank/DDBJ whole genome shotgun (WGS) entry which is preliminary data.</text>
</comment>
<feature type="compositionally biased region" description="Gly residues" evidence="1">
    <location>
        <begin position="389"/>
        <end position="404"/>
    </location>
</feature>
<feature type="region of interest" description="Disordered" evidence="1">
    <location>
        <begin position="246"/>
        <end position="501"/>
    </location>
</feature>
<gene>
    <name evidence="2" type="ORF">GCM10009676_20500</name>
</gene>
<feature type="compositionally biased region" description="Low complexity" evidence="1">
    <location>
        <begin position="405"/>
        <end position="427"/>
    </location>
</feature>
<feature type="region of interest" description="Disordered" evidence="1">
    <location>
        <begin position="1"/>
        <end position="26"/>
    </location>
</feature>
<feature type="compositionally biased region" description="Gly residues" evidence="1">
    <location>
        <begin position="448"/>
        <end position="465"/>
    </location>
</feature>
<name>A0ABN1W596_9PSEU</name>
<dbReference type="InterPro" id="IPR038332">
    <property type="entry name" value="PPE_sf"/>
</dbReference>
<reference evidence="2 3" key="1">
    <citation type="journal article" date="2019" name="Int. J. Syst. Evol. Microbiol.">
        <title>The Global Catalogue of Microorganisms (GCM) 10K type strain sequencing project: providing services to taxonomists for standard genome sequencing and annotation.</title>
        <authorList>
            <consortium name="The Broad Institute Genomics Platform"/>
            <consortium name="The Broad Institute Genome Sequencing Center for Infectious Disease"/>
            <person name="Wu L."/>
            <person name="Ma J."/>
        </authorList>
    </citation>
    <scope>NUCLEOTIDE SEQUENCE [LARGE SCALE GENOMIC DNA]</scope>
    <source>
        <strain evidence="2 3">JCM 13023</strain>
    </source>
</reference>
<feature type="compositionally biased region" description="Gly residues" evidence="1">
    <location>
        <begin position="354"/>
        <end position="380"/>
    </location>
</feature>
<dbReference type="Gene3D" id="1.20.1260.20">
    <property type="entry name" value="PPE superfamily"/>
    <property type="match status" value="1"/>
</dbReference>